<gene>
    <name evidence="11" type="ORF">SMAX5B_014574</name>
</gene>
<evidence type="ECO:0000256" key="9">
    <source>
        <dbReference type="SAM" id="SignalP"/>
    </source>
</evidence>
<organism evidence="11 12">
    <name type="scientific">Scophthalmus maximus</name>
    <name type="common">Turbot</name>
    <name type="synonym">Psetta maxima</name>
    <dbReference type="NCBI Taxonomy" id="52904"/>
    <lineage>
        <taxon>Eukaryota</taxon>
        <taxon>Metazoa</taxon>
        <taxon>Chordata</taxon>
        <taxon>Craniata</taxon>
        <taxon>Vertebrata</taxon>
        <taxon>Euteleostomi</taxon>
        <taxon>Actinopterygii</taxon>
        <taxon>Neopterygii</taxon>
        <taxon>Teleostei</taxon>
        <taxon>Neoteleostei</taxon>
        <taxon>Acanthomorphata</taxon>
        <taxon>Carangaria</taxon>
        <taxon>Pleuronectiformes</taxon>
        <taxon>Pleuronectoidei</taxon>
        <taxon>Scophthalmidae</taxon>
        <taxon>Scophthalmus</taxon>
    </lineage>
</organism>
<dbReference type="Pfam" id="PF00084">
    <property type="entry name" value="Sushi"/>
    <property type="match status" value="4"/>
</dbReference>
<evidence type="ECO:0000256" key="2">
    <source>
        <dbReference type="ARBA" id="ARBA00022729"/>
    </source>
</evidence>
<keyword evidence="8" id="KW-1133">Transmembrane helix</keyword>
<feature type="domain" description="Sushi" evidence="10">
    <location>
        <begin position="220"/>
        <end position="279"/>
    </location>
</feature>
<dbReference type="AlphaFoldDB" id="A0A2U9C544"/>
<evidence type="ECO:0000313" key="11">
    <source>
        <dbReference type="EMBL" id="AWP10162.1"/>
    </source>
</evidence>
<dbReference type="CDD" id="cd00033">
    <property type="entry name" value="CCP"/>
    <property type="match status" value="4"/>
</dbReference>
<evidence type="ECO:0000256" key="5">
    <source>
        <dbReference type="ARBA" id="ARBA00023180"/>
    </source>
</evidence>
<feature type="compositionally biased region" description="Low complexity" evidence="7">
    <location>
        <begin position="282"/>
        <end position="299"/>
    </location>
</feature>
<feature type="disulfide bond" evidence="6">
    <location>
        <begin position="161"/>
        <end position="204"/>
    </location>
</feature>
<keyword evidence="8" id="KW-0472">Membrane</keyword>
<feature type="domain" description="Sushi" evidence="10">
    <location>
        <begin position="159"/>
        <end position="219"/>
    </location>
</feature>
<reference evidence="11 12" key="1">
    <citation type="submission" date="2017-12" db="EMBL/GenBank/DDBJ databases">
        <title>Integrating genomic resources of turbot (Scophthalmus maximus) in depth evaluation of genetic and physical mapping variation across individuals.</title>
        <authorList>
            <person name="Martinez P."/>
        </authorList>
    </citation>
    <scope>NUCLEOTIDE SEQUENCE [LARGE SCALE GENOMIC DNA]</scope>
</reference>
<dbReference type="PROSITE" id="PS50923">
    <property type="entry name" value="SUSHI"/>
    <property type="match status" value="4"/>
</dbReference>
<proteinExistence type="predicted"/>
<feature type="domain" description="Sushi" evidence="10">
    <location>
        <begin position="38"/>
        <end position="100"/>
    </location>
</feature>
<feature type="disulfide bond" evidence="6">
    <location>
        <begin position="190"/>
        <end position="217"/>
    </location>
</feature>
<evidence type="ECO:0000259" key="10">
    <source>
        <dbReference type="PROSITE" id="PS50923"/>
    </source>
</evidence>
<dbReference type="STRING" id="52904.ENSSMAP00000033942"/>
<feature type="chain" id="PRO_5016037506" evidence="9">
    <location>
        <begin position="38"/>
        <end position="369"/>
    </location>
</feature>
<dbReference type="Gene3D" id="2.10.70.10">
    <property type="entry name" value="Complement Module, domain 1"/>
    <property type="match status" value="4"/>
</dbReference>
<dbReference type="FunFam" id="2.10.70.10:FF:000014">
    <property type="entry name" value="Membrane cofactor protein"/>
    <property type="match status" value="1"/>
</dbReference>
<dbReference type="Proteomes" id="UP000246464">
    <property type="component" value="Chromosome 11"/>
</dbReference>
<feature type="signal peptide" evidence="9">
    <location>
        <begin position="1"/>
        <end position="37"/>
    </location>
</feature>
<keyword evidence="1 6" id="KW-0768">Sushi</keyword>
<comment type="caution">
    <text evidence="6">Lacks conserved residue(s) required for the propagation of feature annotation.</text>
</comment>
<feature type="region of interest" description="Disordered" evidence="7">
    <location>
        <begin position="347"/>
        <end position="369"/>
    </location>
</feature>
<evidence type="ECO:0000256" key="1">
    <source>
        <dbReference type="ARBA" id="ARBA00022659"/>
    </source>
</evidence>
<feature type="disulfide bond" evidence="6">
    <location>
        <begin position="250"/>
        <end position="277"/>
    </location>
</feature>
<feature type="region of interest" description="Disordered" evidence="7">
    <location>
        <begin position="282"/>
        <end position="316"/>
    </location>
</feature>
<dbReference type="SUPFAM" id="SSF57535">
    <property type="entry name" value="Complement control module/SCR domain"/>
    <property type="match status" value="4"/>
</dbReference>
<dbReference type="InterPro" id="IPR035976">
    <property type="entry name" value="Sushi/SCR/CCP_sf"/>
</dbReference>
<keyword evidence="5" id="KW-0325">Glycoprotein</keyword>
<evidence type="ECO:0000256" key="7">
    <source>
        <dbReference type="SAM" id="MobiDB-lite"/>
    </source>
</evidence>
<dbReference type="EMBL" id="CP026253">
    <property type="protein sequence ID" value="AWP10162.1"/>
    <property type="molecule type" value="Genomic_DNA"/>
</dbReference>
<sequence>MGTLHHSVGKGRLIDPVMGITSLLLMVILDLVTTAQGQNCSKPVLGGNMHLKGEGILLTTFSDGVSVNLACDVGHMSAGGSSTITCTAGTWSPVRMTCERKYCGSAGEVKNGNIDYSEGTQFGDTISIHCNTGFKMVGRPDIVCGDKGWMGRLPLCEVMTCDPPDPIAHGTFSPEKEDFYEYSQVVEFRCLNDYTLRGSKLLTCSEDGNFKPDPPACVKVECNDTRIENGDQDAGSRPPHRYQATMTFQCRPGYVMFGERTQICGIDSKWSPGVPECKLSATTKATTTSTTTTTTTTTTRSVKETDAPRPTDTAETGNNWLKWVIPILVIGICSGFCYGLWTYTKKKRGSQGRSSDNAAAKNEEGVPLS</sequence>
<dbReference type="InterPro" id="IPR000436">
    <property type="entry name" value="Sushi_SCR_CCP_dom"/>
</dbReference>
<keyword evidence="3" id="KW-0677">Repeat</keyword>
<dbReference type="PANTHER" id="PTHR46393:SF7">
    <property type="entry name" value="COMPLEMENT C2"/>
    <property type="match status" value="1"/>
</dbReference>
<evidence type="ECO:0000256" key="4">
    <source>
        <dbReference type="ARBA" id="ARBA00023157"/>
    </source>
</evidence>
<name>A0A2U9C544_SCOMX</name>
<protein>
    <submittedName>
        <fullName evidence="11">Putative membrane cofactor protein-like</fullName>
    </submittedName>
</protein>
<accession>A0A2U9C544</accession>
<dbReference type="SMART" id="SM00032">
    <property type="entry name" value="CCP"/>
    <property type="match status" value="4"/>
</dbReference>
<feature type="disulfide bond" evidence="6">
    <location>
        <begin position="71"/>
        <end position="98"/>
    </location>
</feature>
<keyword evidence="2 9" id="KW-0732">Signal</keyword>
<feature type="domain" description="Sushi" evidence="10">
    <location>
        <begin position="101"/>
        <end position="158"/>
    </location>
</feature>
<evidence type="ECO:0000256" key="8">
    <source>
        <dbReference type="SAM" id="Phobius"/>
    </source>
</evidence>
<keyword evidence="8" id="KW-0812">Transmembrane</keyword>
<keyword evidence="4 6" id="KW-1015">Disulfide bond</keyword>
<feature type="transmembrane region" description="Helical" evidence="8">
    <location>
        <begin position="320"/>
        <end position="341"/>
    </location>
</feature>
<evidence type="ECO:0000313" key="12">
    <source>
        <dbReference type="Proteomes" id="UP000246464"/>
    </source>
</evidence>
<keyword evidence="12" id="KW-1185">Reference proteome</keyword>
<evidence type="ECO:0000256" key="6">
    <source>
        <dbReference type="PROSITE-ProRule" id="PRU00302"/>
    </source>
</evidence>
<evidence type="ECO:0000256" key="3">
    <source>
        <dbReference type="ARBA" id="ARBA00022737"/>
    </source>
</evidence>
<dbReference type="PANTHER" id="PTHR46393">
    <property type="entry name" value="SUSHI DOMAIN-CONTAINING PROTEIN"/>
    <property type="match status" value="1"/>
</dbReference>